<feature type="signal peptide" evidence="3">
    <location>
        <begin position="1"/>
        <end position="23"/>
    </location>
</feature>
<feature type="disulfide bond" evidence="2">
    <location>
        <begin position="324"/>
        <end position="370"/>
    </location>
</feature>
<evidence type="ECO:0000313" key="5">
    <source>
        <dbReference type="EMBL" id="SEK57166.1"/>
    </source>
</evidence>
<dbReference type="PANTHER" id="PTHR37981:SF1">
    <property type="entry name" value="SGNH HYDROLASE-TYPE ESTERASE DOMAIN-CONTAINING PROTEIN"/>
    <property type="match status" value="1"/>
</dbReference>
<dbReference type="RefSeq" id="WP_052438412.1">
    <property type="nucleotide sequence ID" value="NZ_BBPN01000005.1"/>
</dbReference>
<keyword evidence="3" id="KW-0732">Signal</keyword>
<protein>
    <submittedName>
        <fullName evidence="5">GDSL-like Lipase/Acylhydrolase family protein</fullName>
    </submittedName>
</protein>
<dbReference type="Proteomes" id="UP000183015">
    <property type="component" value="Unassembled WGS sequence"/>
</dbReference>
<dbReference type="InterPro" id="IPR013830">
    <property type="entry name" value="SGNH_hydro"/>
</dbReference>
<dbReference type="EMBL" id="FOAZ01000002">
    <property type="protein sequence ID" value="SEK57166.1"/>
    <property type="molecule type" value="Genomic_DNA"/>
</dbReference>
<dbReference type="GO" id="GO:0019433">
    <property type="term" value="P:triglyceride catabolic process"/>
    <property type="evidence" value="ECO:0007669"/>
    <property type="project" value="TreeGrafter"/>
</dbReference>
<dbReference type="AlphaFoldDB" id="A0A1H7I3P7"/>
<dbReference type="GO" id="GO:0004806">
    <property type="term" value="F:triacylglycerol lipase activity"/>
    <property type="evidence" value="ECO:0007669"/>
    <property type="project" value="TreeGrafter"/>
</dbReference>
<sequence>MHEKLWRAWVVVLMALACTMAGAAGVSAAAAGRPSVNGPVSARAGSTVTAAHCELAYSVLTDCSSHNPQITMDIYNFGDTSACTFKIHMDWGDGGKGQDFTKPGGPNGREFLADHAYGSRGVYHLTMTGSVVSGPCGSGSASYTFRLRGVTGKLRLAALGDSYSSGEGAGNYDRTTPEGCHRSADAWARLLLKLSPRTLTAQQLIACSGATSAALEGKVHGQPNQLKELQALRPAPDLVTLSMGGNDVGFSKVLTDCFLIYVYGHGDCDTNGTLTKAADKIKAEQPVLAADYAAVRAADPTATILVVGYPRLFPAAQQQVDPGCHWLTDDKRAGLNALAVQLNGVIRAAAAEAGVNYVDVSRALNGHEACARDPWVVPIHLGLNQEMGHPTYFGQYAIARLVNTYIGRRL</sequence>
<reference evidence="6" key="1">
    <citation type="submission" date="2016-10" db="EMBL/GenBank/DDBJ databases">
        <authorList>
            <person name="Varghese N."/>
        </authorList>
    </citation>
    <scope>NUCLEOTIDE SEQUENCE [LARGE SCALE GENOMIC DNA]</scope>
    <source>
        <strain evidence="6">DSM 45096 / BCRC 16803 / CGMCC 4.1857 / CIP 109030 / JCM 12277 / KCTC 19219 / NBRC 100920 / 33214</strain>
    </source>
</reference>
<evidence type="ECO:0000313" key="6">
    <source>
        <dbReference type="Proteomes" id="UP000183015"/>
    </source>
</evidence>
<keyword evidence="6" id="KW-1185">Reference proteome</keyword>
<feature type="domain" description="SGNH hydrolase-type esterase" evidence="4">
    <location>
        <begin position="158"/>
        <end position="381"/>
    </location>
</feature>
<dbReference type="PANTHER" id="PTHR37981">
    <property type="entry name" value="LIPASE 2"/>
    <property type="match status" value="1"/>
</dbReference>
<evidence type="ECO:0000259" key="4">
    <source>
        <dbReference type="Pfam" id="PF13472"/>
    </source>
</evidence>
<gene>
    <name evidence="5" type="ORF">SAMN05414137_102489</name>
</gene>
<evidence type="ECO:0000256" key="2">
    <source>
        <dbReference type="PIRSR" id="PIRSR637460-2"/>
    </source>
</evidence>
<dbReference type="SUPFAM" id="SSF52266">
    <property type="entry name" value="SGNH hydrolase"/>
    <property type="match status" value="1"/>
</dbReference>
<evidence type="ECO:0000256" key="1">
    <source>
        <dbReference type="PIRSR" id="PIRSR637460-1"/>
    </source>
</evidence>
<organism evidence="5 6">
    <name type="scientific">Streptacidiphilus jiangxiensis</name>
    <dbReference type="NCBI Taxonomy" id="235985"/>
    <lineage>
        <taxon>Bacteria</taxon>
        <taxon>Bacillati</taxon>
        <taxon>Actinomycetota</taxon>
        <taxon>Actinomycetes</taxon>
        <taxon>Kitasatosporales</taxon>
        <taxon>Streptomycetaceae</taxon>
        <taxon>Streptacidiphilus</taxon>
    </lineage>
</organism>
<name>A0A1H7I3P7_STRJI</name>
<evidence type="ECO:0000256" key="3">
    <source>
        <dbReference type="SAM" id="SignalP"/>
    </source>
</evidence>
<dbReference type="InterPro" id="IPR037460">
    <property type="entry name" value="SEST-like"/>
</dbReference>
<feature type="active site" evidence="1">
    <location>
        <position position="389"/>
    </location>
</feature>
<feature type="disulfide bond" evidence="2">
    <location>
        <begin position="257"/>
        <end position="268"/>
    </location>
</feature>
<keyword evidence="2" id="KW-1015">Disulfide bond</keyword>
<dbReference type="STRING" id="235985.SAMN05414137_102489"/>
<dbReference type="InterPro" id="IPR036514">
    <property type="entry name" value="SGNH_hydro_sf"/>
</dbReference>
<feature type="active site" description="Nucleophile" evidence="1">
    <location>
        <position position="162"/>
    </location>
</feature>
<dbReference type="OrthoDB" id="5503950at2"/>
<proteinExistence type="predicted"/>
<dbReference type="CDD" id="cd01823">
    <property type="entry name" value="SEST_like"/>
    <property type="match status" value="1"/>
</dbReference>
<feature type="chain" id="PRO_5010263805" evidence="3">
    <location>
        <begin position="24"/>
        <end position="410"/>
    </location>
</feature>
<accession>A0A1H7I3P7</accession>
<keyword evidence="5" id="KW-0378">Hydrolase</keyword>
<dbReference type="eggNOG" id="COG2755">
    <property type="taxonomic scope" value="Bacteria"/>
</dbReference>
<dbReference type="Gene3D" id="3.40.50.1110">
    <property type="entry name" value="SGNH hydrolase"/>
    <property type="match status" value="1"/>
</dbReference>
<feature type="disulfide bond" evidence="2">
    <location>
        <begin position="180"/>
        <end position="207"/>
    </location>
</feature>
<dbReference type="PROSITE" id="PS51257">
    <property type="entry name" value="PROKAR_LIPOPROTEIN"/>
    <property type="match status" value="1"/>
</dbReference>
<dbReference type="Pfam" id="PF13472">
    <property type="entry name" value="Lipase_GDSL_2"/>
    <property type="match status" value="1"/>
</dbReference>